<keyword evidence="1" id="KW-0732">Signal</keyword>
<dbReference type="EMBL" id="WHUG01000003">
    <property type="protein sequence ID" value="MQA38096.1"/>
    <property type="molecule type" value="Genomic_DNA"/>
</dbReference>
<dbReference type="AlphaFoldDB" id="A0A6A7MZ98"/>
<evidence type="ECO:0000313" key="3">
    <source>
        <dbReference type="Proteomes" id="UP000440498"/>
    </source>
</evidence>
<keyword evidence="3" id="KW-1185">Reference proteome</keyword>
<protein>
    <recommendedName>
        <fullName evidence="4">Outer membrane protein assembly factor BamE</fullName>
    </recommendedName>
</protein>
<dbReference type="RefSeq" id="WP_152837561.1">
    <property type="nucleotide sequence ID" value="NZ_WHUG01000003.1"/>
</dbReference>
<proteinExistence type="predicted"/>
<comment type="caution">
    <text evidence="2">The sequence shown here is derived from an EMBL/GenBank/DDBJ whole genome shotgun (WGS) entry which is preliminary data.</text>
</comment>
<reference evidence="2 3" key="1">
    <citation type="submission" date="2019-10" db="EMBL/GenBank/DDBJ databases">
        <title>Two novel species isolated from a subtropical stream in China.</title>
        <authorList>
            <person name="Lu H."/>
        </authorList>
    </citation>
    <scope>NUCLEOTIDE SEQUENCE [LARGE SCALE GENOMIC DNA]</scope>
    <source>
        <strain evidence="2 3">FT29W</strain>
    </source>
</reference>
<sequence length="117" mass="12793">MMAPLRRYGMAAWCALALTACATTGNGKARSLTTEEAAHTLVIGKATRADVRAALGDAHITRFDNGYELWLYEVGVPKIVDSLPWLSLVMSSSDNAREVSVLFDPSGFVKKYQVRDK</sequence>
<evidence type="ECO:0000313" key="2">
    <source>
        <dbReference type="EMBL" id="MQA38096.1"/>
    </source>
</evidence>
<dbReference type="Proteomes" id="UP000440498">
    <property type="component" value="Unassembled WGS sequence"/>
</dbReference>
<feature type="signal peptide" evidence="1">
    <location>
        <begin position="1"/>
        <end position="22"/>
    </location>
</feature>
<gene>
    <name evidence="2" type="ORF">GEV02_08040</name>
</gene>
<evidence type="ECO:0000256" key="1">
    <source>
        <dbReference type="SAM" id="SignalP"/>
    </source>
</evidence>
<name>A0A6A7MZ98_9BURK</name>
<dbReference type="PROSITE" id="PS51257">
    <property type="entry name" value="PROKAR_LIPOPROTEIN"/>
    <property type="match status" value="1"/>
</dbReference>
<organism evidence="2 3">
    <name type="scientific">Rugamonas aquatica</name>
    <dbReference type="NCBI Taxonomy" id="2743357"/>
    <lineage>
        <taxon>Bacteria</taxon>
        <taxon>Pseudomonadati</taxon>
        <taxon>Pseudomonadota</taxon>
        <taxon>Betaproteobacteria</taxon>
        <taxon>Burkholderiales</taxon>
        <taxon>Oxalobacteraceae</taxon>
        <taxon>Telluria group</taxon>
        <taxon>Rugamonas</taxon>
    </lineage>
</organism>
<accession>A0A6A7MZ98</accession>
<feature type="chain" id="PRO_5025552911" description="Outer membrane protein assembly factor BamE" evidence="1">
    <location>
        <begin position="23"/>
        <end position="117"/>
    </location>
</feature>
<evidence type="ECO:0008006" key="4">
    <source>
        <dbReference type="Google" id="ProtNLM"/>
    </source>
</evidence>